<feature type="region of interest" description="Disordered" evidence="1">
    <location>
        <begin position="72"/>
        <end position="107"/>
    </location>
</feature>
<evidence type="ECO:0000313" key="2">
    <source>
        <dbReference type="EMBL" id="OUC47030.1"/>
    </source>
</evidence>
<comment type="caution">
    <text evidence="2">The sequence shown here is derived from an EMBL/GenBank/DDBJ whole genome shotgun (WGS) entry which is preliminary data.</text>
</comment>
<dbReference type="Gene3D" id="3.40.50.300">
    <property type="entry name" value="P-loop containing nucleotide triphosphate hydrolases"/>
    <property type="match status" value="1"/>
</dbReference>
<organism evidence="2 3">
    <name type="scientific">Trichinella nativa</name>
    <dbReference type="NCBI Taxonomy" id="6335"/>
    <lineage>
        <taxon>Eukaryota</taxon>
        <taxon>Metazoa</taxon>
        <taxon>Ecdysozoa</taxon>
        <taxon>Nematoda</taxon>
        <taxon>Enoplea</taxon>
        <taxon>Dorylaimia</taxon>
        <taxon>Trichinellida</taxon>
        <taxon>Trichinellidae</taxon>
        <taxon>Trichinella</taxon>
    </lineage>
</organism>
<name>A0A1Y3EQJ3_9BILA</name>
<sequence length="132" mass="14775">ENQLDDACEHIAEYLEGYWRATHPPVKSPPRIRRNFDRYEFPVFTLFQQQPLVPGLQSKEVKVQRSHTVAANVAKKKSQSDAEDDASVGSRMNDSQDLYGMTNVGQRPNNIVPGHGIAHVPTPAIIQGALRK</sequence>
<dbReference type="Proteomes" id="UP000243006">
    <property type="component" value="Unassembled WGS sequence"/>
</dbReference>
<proteinExistence type="predicted"/>
<dbReference type="AlphaFoldDB" id="A0A1Y3EQJ3"/>
<dbReference type="InterPro" id="IPR027417">
    <property type="entry name" value="P-loop_NTPase"/>
</dbReference>
<dbReference type="EMBL" id="LVZM01005419">
    <property type="protein sequence ID" value="OUC47030.1"/>
    <property type="molecule type" value="Genomic_DNA"/>
</dbReference>
<evidence type="ECO:0000256" key="1">
    <source>
        <dbReference type="SAM" id="MobiDB-lite"/>
    </source>
</evidence>
<reference evidence="2 3" key="1">
    <citation type="submission" date="2015-04" db="EMBL/GenBank/DDBJ databases">
        <title>Draft genome of the roundworm Trichinella nativa.</title>
        <authorList>
            <person name="Mitreva M."/>
        </authorList>
    </citation>
    <scope>NUCLEOTIDE SEQUENCE [LARGE SCALE GENOMIC DNA]</scope>
    <source>
        <strain evidence="2 3">ISS45</strain>
    </source>
</reference>
<evidence type="ECO:0000313" key="3">
    <source>
        <dbReference type="Proteomes" id="UP000243006"/>
    </source>
</evidence>
<feature type="non-terminal residue" evidence="2">
    <location>
        <position position="1"/>
    </location>
</feature>
<dbReference type="PANTHER" id="PTHR11824">
    <property type="entry name" value="VOLTAGE-DEPENDENT CALCIUM CHANNEL BETA SUBUNIT"/>
    <property type="match status" value="1"/>
</dbReference>
<gene>
    <name evidence="2" type="ORF">D917_07241</name>
</gene>
<protein>
    <submittedName>
        <fullName evidence="2">Uncharacterized protein</fullName>
    </submittedName>
</protein>
<accession>A0A1Y3EQJ3</accession>